<comment type="caution">
    <text evidence="1">The sequence shown here is derived from an EMBL/GenBank/DDBJ whole genome shotgun (WGS) entry which is preliminary data.</text>
</comment>
<dbReference type="EMBL" id="CACRXK020003007">
    <property type="protein sequence ID" value="CAB3997043.1"/>
    <property type="molecule type" value="Genomic_DNA"/>
</dbReference>
<dbReference type="Proteomes" id="UP001152795">
    <property type="component" value="Unassembled WGS sequence"/>
</dbReference>
<evidence type="ECO:0000313" key="2">
    <source>
        <dbReference type="Proteomes" id="UP001152795"/>
    </source>
</evidence>
<dbReference type="AlphaFoldDB" id="A0A7D9I4M1"/>
<reference evidence="1" key="1">
    <citation type="submission" date="2020-04" db="EMBL/GenBank/DDBJ databases">
        <authorList>
            <person name="Alioto T."/>
            <person name="Alioto T."/>
            <person name="Gomez Garrido J."/>
        </authorList>
    </citation>
    <scope>NUCLEOTIDE SEQUENCE</scope>
    <source>
        <strain evidence="1">A484AB</strain>
    </source>
</reference>
<keyword evidence="2" id="KW-1185">Reference proteome</keyword>
<protein>
    <submittedName>
        <fullName evidence="1">Uncharacterized protein</fullName>
    </submittedName>
</protein>
<accession>A0A7D9I4M1</accession>
<organism evidence="1 2">
    <name type="scientific">Paramuricea clavata</name>
    <name type="common">Red gorgonian</name>
    <name type="synonym">Violescent sea-whip</name>
    <dbReference type="NCBI Taxonomy" id="317549"/>
    <lineage>
        <taxon>Eukaryota</taxon>
        <taxon>Metazoa</taxon>
        <taxon>Cnidaria</taxon>
        <taxon>Anthozoa</taxon>
        <taxon>Octocorallia</taxon>
        <taxon>Malacalcyonacea</taxon>
        <taxon>Plexauridae</taxon>
        <taxon>Paramuricea</taxon>
    </lineage>
</organism>
<proteinExistence type="predicted"/>
<evidence type="ECO:0000313" key="1">
    <source>
        <dbReference type="EMBL" id="CAB3997043.1"/>
    </source>
</evidence>
<name>A0A7D9I4M1_PARCT</name>
<sequence>MDFLVFLAVKKGLQIPSKDAILAVTCSEGVENTLACLLLRCFVPRELGSVIKSFTVAVLNLVICKEDILFQENLDQ</sequence>
<gene>
    <name evidence="1" type="ORF">PACLA_8A044596</name>
</gene>